<dbReference type="InterPro" id="IPR036291">
    <property type="entry name" value="NAD(P)-bd_dom_sf"/>
</dbReference>
<dbReference type="InterPro" id="IPR002347">
    <property type="entry name" value="SDR_fam"/>
</dbReference>
<evidence type="ECO:0000313" key="3">
    <source>
        <dbReference type="EMBL" id="KAG2184135.1"/>
    </source>
</evidence>
<dbReference type="GO" id="GO:0050664">
    <property type="term" value="F:oxidoreductase activity, acting on NAD(P)H, oxygen as acceptor"/>
    <property type="evidence" value="ECO:0007669"/>
    <property type="project" value="TreeGrafter"/>
</dbReference>
<sequence length="268" mass="28625">MVTPNPTLAVVTGGSRGIGLSIAKRLAKKHDIVIVCRNAPSEESVAELKNVRTDAVIHYEIGPDCAETQKALNEIFNSIDSKFPDHRLSVFVHNAGLYLPGQQAAQKLGIDSVEGSEAALYYQNLYGMFFAQAIERCAKRMDNTGRIVGISSPGCNATSPPRTGYLLPGSGKALMEYYMRQYARLLAPKGITVNVVVPGHVLTSAWGPGFTGTGGQNSLIDWIKERSPMNRPIDAEEVANAVAYLTSMEAGAVTGQAMACDGGLSSFT</sequence>
<dbReference type="PANTHER" id="PTHR43008:SF4">
    <property type="entry name" value="CHAIN DEHYDROGENASE, PUTATIVE (AFU_ORTHOLOGUE AFUA_4G08710)-RELATED"/>
    <property type="match status" value="1"/>
</dbReference>
<gene>
    <name evidence="3" type="ORF">INT44_009150</name>
</gene>
<dbReference type="GO" id="GO:0016616">
    <property type="term" value="F:oxidoreductase activity, acting on the CH-OH group of donors, NAD or NADP as acceptor"/>
    <property type="evidence" value="ECO:0007669"/>
    <property type="project" value="UniProtKB-ARBA"/>
</dbReference>
<evidence type="ECO:0000256" key="1">
    <source>
        <dbReference type="ARBA" id="ARBA00006484"/>
    </source>
</evidence>
<evidence type="ECO:0000256" key="2">
    <source>
        <dbReference type="ARBA" id="ARBA00023002"/>
    </source>
</evidence>
<dbReference type="EMBL" id="JAEPRA010000006">
    <property type="protein sequence ID" value="KAG2184135.1"/>
    <property type="molecule type" value="Genomic_DNA"/>
</dbReference>
<comment type="similarity">
    <text evidence="1">Belongs to the short-chain dehydrogenases/reductases (SDR) family.</text>
</comment>
<dbReference type="AlphaFoldDB" id="A0A8H7Q255"/>
<dbReference type="PRINTS" id="PR00081">
    <property type="entry name" value="GDHRDH"/>
</dbReference>
<accession>A0A8H7Q255</accession>
<dbReference type="PANTHER" id="PTHR43008">
    <property type="entry name" value="BENZIL REDUCTASE"/>
    <property type="match status" value="1"/>
</dbReference>
<dbReference type="Pfam" id="PF13561">
    <property type="entry name" value="adh_short_C2"/>
    <property type="match status" value="1"/>
</dbReference>
<evidence type="ECO:0000313" key="4">
    <source>
        <dbReference type="Proteomes" id="UP000612746"/>
    </source>
</evidence>
<dbReference type="Gene3D" id="3.40.50.720">
    <property type="entry name" value="NAD(P)-binding Rossmann-like Domain"/>
    <property type="match status" value="1"/>
</dbReference>
<dbReference type="SUPFAM" id="SSF51735">
    <property type="entry name" value="NAD(P)-binding Rossmann-fold domains"/>
    <property type="match status" value="1"/>
</dbReference>
<keyword evidence="2" id="KW-0560">Oxidoreductase</keyword>
<dbReference type="OrthoDB" id="47007at2759"/>
<keyword evidence="4" id="KW-1185">Reference proteome</keyword>
<dbReference type="CDD" id="cd05233">
    <property type="entry name" value="SDR_c"/>
    <property type="match status" value="1"/>
</dbReference>
<comment type="caution">
    <text evidence="3">The sequence shown here is derived from an EMBL/GenBank/DDBJ whole genome shotgun (WGS) entry which is preliminary data.</text>
</comment>
<proteinExistence type="inferred from homology"/>
<dbReference type="Proteomes" id="UP000612746">
    <property type="component" value="Unassembled WGS sequence"/>
</dbReference>
<organism evidence="3 4">
    <name type="scientific">Umbelopsis vinacea</name>
    <dbReference type="NCBI Taxonomy" id="44442"/>
    <lineage>
        <taxon>Eukaryota</taxon>
        <taxon>Fungi</taxon>
        <taxon>Fungi incertae sedis</taxon>
        <taxon>Mucoromycota</taxon>
        <taxon>Mucoromycotina</taxon>
        <taxon>Umbelopsidomycetes</taxon>
        <taxon>Umbelopsidales</taxon>
        <taxon>Umbelopsidaceae</taxon>
        <taxon>Umbelopsis</taxon>
    </lineage>
</organism>
<reference evidence="3" key="1">
    <citation type="submission" date="2020-12" db="EMBL/GenBank/DDBJ databases">
        <title>Metabolic potential, ecology and presence of endohyphal bacteria is reflected in genomic diversity of Mucoromycotina.</title>
        <authorList>
            <person name="Muszewska A."/>
            <person name="Okrasinska A."/>
            <person name="Steczkiewicz K."/>
            <person name="Drgas O."/>
            <person name="Orlowska M."/>
            <person name="Perlinska-Lenart U."/>
            <person name="Aleksandrzak-Piekarczyk T."/>
            <person name="Szatraj K."/>
            <person name="Zielenkiewicz U."/>
            <person name="Pilsyk S."/>
            <person name="Malc E."/>
            <person name="Mieczkowski P."/>
            <person name="Kruszewska J.S."/>
            <person name="Biernat P."/>
            <person name="Pawlowska J."/>
        </authorList>
    </citation>
    <scope>NUCLEOTIDE SEQUENCE</scope>
    <source>
        <strain evidence="3">WA0000051536</strain>
    </source>
</reference>
<protein>
    <submittedName>
        <fullName evidence="3">Uncharacterized protein</fullName>
    </submittedName>
</protein>
<name>A0A8H7Q255_9FUNG</name>